<keyword evidence="3" id="KW-0238">DNA-binding</keyword>
<dbReference type="InterPro" id="IPR007492">
    <property type="entry name" value="LytTR_DNA-bd_dom"/>
</dbReference>
<comment type="caution">
    <text evidence="3">The sequence shown here is derived from an EMBL/GenBank/DDBJ whole genome shotgun (WGS) entry which is preliminary data.</text>
</comment>
<keyword evidence="4" id="KW-1185">Reference proteome</keyword>
<dbReference type="SMART" id="SM00850">
    <property type="entry name" value="LytTR"/>
    <property type="match status" value="1"/>
</dbReference>
<keyword evidence="1" id="KW-0812">Transmembrane</keyword>
<feature type="domain" description="HTH LytTR-type" evidence="2">
    <location>
        <begin position="184"/>
        <end position="275"/>
    </location>
</feature>
<protein>
    <submittedName>
        <fullName evidence="3">LytTR family DNA-binding domain-containing protein</fullName>
    </submittedName>
</protein>
<evidence type="ECO:0000259" key="2">
    <source>
        <dbReference type="PROSITE" id="PS50930"/>
    </source>
</evidence>
<keyword evidence="1" id="KW-1133">Transmembrane helix</keyword>
<evidence type="ECO:0000313" key="3">
    <source>
        <dbReference type="EMBL" id="MFD1508762.1"/>
    </source>
</evidence>
<dbReference type="PROSITE" id="PS50930">
    <property type="entry name" value="HTH_LYTTR"/>
    <property type="match status" value="1"/>
</dbReference>
<dbReference type="GO" id="GO:0003677">
    <property type="term" value="F:DNA binding"/>
    <property type="evidence" value="ECO:0007669"/>
    <property type="project" value="UniProtKB-KW"/>
</dbReference>
<dbReference type="RefSeq" id="WP_379913700.1">
    <property type="nucleotide sequence ID" value="NZ_JBHUDD010000038.1"/>
</dbReference>
<dbReference type="Pfam" id="PF04397">
    <property type="entry name" value="LytTR"/>
    <property type="match status" value="1"/>
</dbReference>
<feature type="transmembrane region" description="Helical" evidence="1">
    <location>
        <begin position="17"/>
        <end position="36"/>
    </location>
</feature>
<keyword evidence="1" id="KW-0472">Membrane</keyword>
<dbReference type="EMBL" id="JBHUDD010000038">
    <property type="protein sequence ID" value="MFD1508762.1"/>
    <property type="molecule type" value="Genomic_DNA"/>
</dbReference>
<organism evidence="3 4">
    <name type="scientific">Lacimonas salitolerans</name>
    <dbReference type="NCBI Taxonomy" id="1323750"/>
    <lineage>
        <taxon>Bacteria</taxon>
        <taxon>Pseudomonadati</taxon>
        <taxon>Pseudomonadota</taxon>
        <taxon>Alphaproteobacteria</taxon>
        <taxon>Rhodobacterales</taxon>
        <taxon>Paracoccaceae</taxon>
        <taxon>Lacimonas</taxon>
    </lineage>
</organism>
<feature type="transmembrane region" description="Helical" evidence="1">
    <location>
        <begin position="48"/>
        <end position="67"/>
    </location>
</feature>
<evidence type="ECO:0000313" key="4">
    <source>
        <dbReference type="Proteomes" id="UP001597186"/>
    </source>
</evidence>
<proteinExistence type="predicted"/>
<gene>
    <name evidence="3" type="ORF">ACFTOW_05040</name>
</gene>
<evidence type="ECO:0000256" key="1">
    <source>
        <dbReference type="SAM" id="Phobius"/>
    </source>
</evidence>
<sequence>MTSTTEQAIRDHMTHPVTLDVCVVVTVLAVISGPFGTYEYLTLTERCLYWGAITFGSTMAAYVLRRLALQVVPKDRPVLYELVVTGLMVVVVTPMVLVLTHVFMPGLCGGSGCFGRISVYVALIAGAIFVLRRVIPGFEELLFFVRDEAGGLRVLAPSPVPVGDAPLAEASPRPRLYRRLPDGETGDILHLTANGHFVTVTLDTGVQQLRMRFGDAVNEMDCVEGRCTHRSHWVTLSAVAGHRRVDGKQVLVLINAMEVPVSRTYRPGLEEAGLLPAQAAEGA</sequence>
<accession>A0ABW4EBP4</accession>
<dbReference type="Proteomes" id="UP001597186">
    <property type="component" value="Unassembled WGS sequence"/>
</dbReference>
<feature type="transmembrane region" description="Helical" evidence="1">
    <location>
        <begin position="79"/>
        <end position="103"/>
    </location>
</feature>
<feature type="transmembrane region" description="Helical" evidence="1">
    <location>
        <begin position="109"/>
        <end position="131"/>
    </location>
</feature>
<reference evidence="4" key="1">
    <citation type="journal article" date="2019" name="Int. J. Syst. Evol. Microbiol.">
        <title>The Global Catalogue of Microorganisms (GCM) 10K type strain sequencing project: providing services to taxonomists for standard genome sequencing and annotation.</title>
        <authorList>
            <consortium name="The Broad Institute Genomics Platform"/>
            <consortium name="The Broad Institute Genome Sequencing Center for Infectious Disease"/>
            <person name="Wu L."/>
            <person name="Ma J."/>
        </authorList>
    </citation>
    <scope>NUCLEOTIDE SEQUENCE [LARGE SCALE GENOMIC DNA]</scope>
    <source>
        <strain evidence="4">CGMCC 1.12477</strain>
    </source>
</reference>
<name>A0ABW4EBP4_9RHOB</name>